<sequence length="189" mass="21357">MIRKRFFIVLALALLAAPLTAWAFAKPVRLLLPELNGVICNESVCVDDIERMQEAKALYDSAHEHVSETLTPLANRPRMVFCAHADCYRSFGGGLERAITYPNIGSLIAPASWSPHFARHELIHALQAQKLGRVRMLRGPEWFREGMAYSVSEPPIDDMPPQFEAFRDQYEEWSAGIESTEIWSKASLL</sequence>
<evidence type="ECO:0000256" key="1">
    <source>
        <dbReference type="SAM" id="SignalP"/>
    </source>
</evidence>
<keyword evidence="1" id="KW-0732">Signal</keyword>
<dbReference type="AlphaFoldDB" id="A0AAU9I5U9"/>
<evidence type="ECO:0008006" key="4">
    <source>
        <dbReference type="Google" id="ProtNLM"/>
    </source>
</evidence>
<organism evidence="2 3">
    <name type="scientific">Xanthomonas arboricola</name>
    <dbReference type="NCBI Taxonomy" id="56448"/>
    <lineage>
        <taxon>Bacteria</taxon>
        <taxon>Pseudomonadati</taxon>
        <taxon>Pseudomonadota</taxon>
        <taxon>Gammaproteobacteria</taxon>
        <taxon>Lysobacterales</taxon>
        <taxon>Lysobacteraceae</taxon>
        <taxon>Xanthomonas</taxon>
    </lineage>
</organism>
<evidence type="ECO:0000313" key="2">
    <source>
        <dbReference type="EMBL" id="CAE6827928.1"/>
    </source>
</evidence>
<name>A0AAU9I5U9_9XANT</name>
<gene>
    <name evidence="2" type="ORF">XA1314C_35040</name>
</gene>
<feature type="signal peptide" evidence="1">
    <location>
        <begin position="1"/>
        <end position="23"/>
    </location>
</feature>
<proteinExistence type="predicted"/>
<evidence type="ECO:0000313" key="3">
    <source>
        <dbReference type="Proteomes" id="UP000835242"/>
    </source>
</evidence>
<dbReference type="EMBL" id="HG992337">
    <property type="protein sequence ID" value="CAE6827905.1"/>
    <property type="molecule type" value="Genomic_DNA"/>
</dbReference>
<dbReference type="Proteomes" id="UP000835242">
    <property type="component" value="Chromosome"/>
</dbReference>
<accession>A0AAU9I5U9</accession>
<dbReference type="EMBL" id="HG992337">
    <property type="protein sequence ID" value="CAE6827928.1"/>
    <property type="molecule type" value="Genomic_DNA"/>
</dbReference>
<reference evidence="2 3" key="1">
    <citation type="submission" date="2021-02" db="EMBL/GenBank/DDBJ databases">
        <authorList>
            <person name="Pothier F. J."/>
        </authorList>
    </citation>
    <scope>NUCLEOTIDE SEQUENCE [LARGE SCALE GENOMIC DNA]</scope>
    <source>
        <strain evidence="2 3">1314c</strain>
    </source>
</reference>
<protein>
    <recommendedName>
        <fullName evidence="4">Transmembrane protein</fullName>
    </recommendedName>
</protein>
<feature type="chain" id="PRO_5043289852" description="Transmembrane protein" evidence="1">
    <location>
        <begin position="24"/>
        <end position="189"/>
    </location>
</feature>
<dbReference type="RefSeq" id="WP_228600037.1">
    <property type="nucleotide sequence ID" value="NZ_HG992337.1"/>
</dbReference>